<dbReference type="GO" id="GO:0019748">
    <property type="term" value="P:secondary metabolic process"/>
    <property type="evidence" value="ECO:0007669"/>
    <property type="project" value="TreeGrafter"/>
</dbReference>
<dbReference type="EMBL" id="ML213614">
    <property type="protein sequence ID" value="TFK36383.1"/>
    <property type="molecule type" value="Genomic_DNA"/>
</dbReference>
<dbReference type="STRING" id="68775.A0A5C3LVF1"/>
<dbReference type="AlphaFoldDB" id="A0A5C3LVF1"/>
<feature type="domain" description="Amidohydrolase-related" evidence="4">
    <location>
        <begin position="114"/>
        <end position="421"/>
    </location>
</feature>
<dbReference type="PANTHER" id="PTHR21240">
    <property type="entry name" value="2-AMINO-3-CARBOXYLMUCONATE-6-SEMIALDEHYDE DECARBOXYLASE"/>
    <property type="match status" value="1"/>
</dbReference>
<dbReference type="GO" id="GO:0016831">
    <property type="term" value="F:carboxy-lyase activity"/>
    <property type="evidence" value="ECO:0007669"/>
    <property type="project" value="UniProtKB-KW"/>
</dbReference>
<dbReference type="Proteomes" id="UP000308652">
    <property type="component" value="Unassembled WGS sequence"/>
</dbReference>
<dbReference type="GO" id="GO:0016787">
    <property type="term" value="F:hydrolase activity"/>
    <property type="evidence" value="ECO:0007669"/>
    <property type="project" value="InterPro"/>
</dbReference>
<dbReference type="GO" id="GO:0005829">
    <property type="term" value="C:cytosol"/>
    <property type="evidence" value="ECO:0007669"/>
    <property type="project" value="TreeGrafter"/>
</dbReference>
<dbReference type="OrthoDB" id="2832284at2759"/>
<evidence type="ECO:0000259" key="4">
    <source>
        <dbReference type="Pfam" id="PF04909"/>
    </source>
</evidence>
<proteinExistence type="inferred from homology"/>
<sequence>MYKSTFFRSSTPIPHHRLSSSPFDMKTSALFTLFASLALTSFTTVIAQDSNVTETIVANAEADSIDLTILSFYNSALTEIETVYEEADISTVETTKRSVGRFIRRQTPTPNDIVDVHTHVVPSWYKLLVPTTGGNPTPDWTLAGHLSFMEQQGIARAILAFSAPGANVYQGNKPLTVSLARLINEQSAAYCRANPTKLDFYAVVPLPYTTEAIREARYAVNVLGAVGIVLTSNYEGTYLGNVAFKPFFEAVNSFGGRQIFYIHPSAPYVKVNNKLVEANPTPYPTGNIEFFFETSRTLMDLTLTQTIHNFTNIHYVIPHVGGAFPATIDRILKSTPAIYDSSLNIYSTRFWWDSAGPTYFHQVAGLLGFGIPKSQLLYGTDYPYAPAFTQAGSLNAVKNSALFTAVEKTAIFRSNAVTLFGNKIKW</sequence>
<protein>
    <recommendedName>
        <fullName evidence="4">Amidohydrolase-related domain-containing protein</fullName>
    </recommendedName>
</protein>
<dbReference type="InterPro" id="IPR006680">
    <property type="entry name" value="Amidohydro-rel"/>
</dbReference>
<name>A0A5C3LVF1_9AGAR</name>
<dbReference type="InterPro" id="IPR032465">
    <property type="entry name" value="ACMSD"/>
</dbReference>
<dbReference type="SUPFAM" id="SSF51556">
    <property type="entry name" value="Metallo-dependent hydrolases"/>
    <property type="match status" value="1"/>
</dbReference>
<evidence type="ECO:0000256" key="3">
    <source>
        <dbReference type="RuleBase" id="RU366045"/>
    </source>
</evidence>
<dbReference type="Pfam" id="PF04909">
    <property type="entry name" value="Amidohydro_2"/>
    <property type="match status" value="1"/>
</dbReference>
<dbReference type="PANTHER" id="PTHR21240:SF32">
    <property type="entry name" value="AMIDOHYDROLASE-RELATED DOMAIN-CONTAINING PROTEIN"/>
    <property type="match status" value="1"/>
</dbReference>
<keyword evidence="6" id="KW-1185">Reference proteome</keyword>
<dbReference type="Gene3D" id="3.20.20.140">
    <property type="entry name" value="Metal-dependent hydrolases"/>
    <property type="match status" value="1"/>
</dbReference>
<keyword evidence="1 3" id="KW-0210">Decarboxylase</keyword>
<organism evidence="5 6">
    <name type="scientific">Crucibulum laeve</name>
    <dbReference type="NCBI Taxonomy" id="68775"/>
    <lineage>
        <taxon>Eukaryota</taxon>
        <taxon>Fungi</taxon>
        <taxon>Dikarya</taxon>
        <taxon>Basidiomycota</taxon>
        <taxon>Agaricomycotina</taxon>
        <taxon>Agaricomycetes</taxon>
        <taxon>Agaricomycetidae</taxon>
        <taxon>Agaricales</taxon>
        <taxon>Agaricineae</taxon>
        <taxon>Nidulariaceae</taxon>
        <taxon>Crucibulum</taxon>
    </lineage>
</organism>
<dbReference type="InterPro" id="IPR032466">
    <property type="entry name" value="Metal_Hydrolase"/>
</dbReference>
<keyword evidence="2 3" id="KW-0456">Lyase</keyword>
<comment type="similarity">
    <text evidence="3">Belongs to the metallo-dependent hydrolases superfamily.</text>
</comment>
<evidence type="ECO:0000256" key="1">
    <source>
        <dbReference type="ARBA" id="ARBA00022793"/>
    </source>
</evidence>
<evidence type="ECO:0000313" key="5">
    <source>
        <dbReference type="EMBL" id="TFK36383.1"/>
    </source>
</evidence>
<reference evidence="5 6" key="1">
    <citation type="journal article" date="2019" name="Nat. Ecol. Evol.">
        <title>Megaphylogeny resolves global patterns of mushroom evolution.</title>
        <authorList>
            <person name="Varga T."/>
            <person name="Krizsan K."/>
            <person name="Foldi C."/>
            <person name="Dima B."/>
            <person name="Sanchez-Garcia M."/>
            <person name="Sanchez-Ramirez S."/>
            <person name="Szollosi G.J."/>
            <person name="Szarkandi J.G."/>
            <person name="Papp V."/>
            <person name="Albert L."/>
            <person name="Andreopoulos W."/>
            <person name="Angelini C."/>
            <person name="Antonin V."/>
            <person name="Barry K.W."/>
            <person name="Bougher N.L."/>
            <person name="Buchanan P."/>
            <person name="Buyck B."/>
            <person name="Bense V."/>
            <person name="Catcheside P."/>
            <person name="Chovatia M."/>
            <person name="Cooper J."/>
            <person name="Damon W."/>
            <person name="Desjardin D."/>
            <person name="Finy P."/>
            <person name="Geml J."/>
            <person name="Haridas S."/>
            <person name="Hughes K."/>
            <person name="Justo A."/>
            <person name="Karasinski D."/>
            <person name="Kautmanova I."/>
            <person name="Kiss B."/>
            <person name="Kocsube S."/>
            <person name="Kotiranta H."/>
            <person name="LaButti K.M."/>
            <person name="Lechner B.E."/>
            <person name="Liimatainen K."/>
            <person name="Lipzen A."/>
            <person name="Lukacs Z."/>
            <person name="Mihaltcheva S."/>
            <person name="Morgado L.N."/>
            <person name="Niskanen T."/>
            <person name="Noordeloos M.E."/>
            <person name="Ohm R.A."/>
            <person name="Ortiz-Santana B."/>
            <person name="Ovrebo C."/>
            <person name="Racz N."/>
            <person name="Riley R."/>
            <person name="Savchenko A."/>
            <person name="Shiryaev A."/>
            <person name="Soop K."/>
            <person name="Spirin V."/>
            <person name="Szebenyi C."/>
            <person name="Tomsovsky M."/>
            <person name="Tulloss R.E."/>
            <person name="Uehling J."/>
            <person name="Grigoriev I.V."/>
            <person name="Vagvolgyi C."/>
            <person name="Papp T."/>
            <person name="Martin F.M."/>
            <person name="Miettinen O."/>
            <person name="Hibbett D.S."/>
            <person name="Nagy L.G."/>
        </authorList>
    </citation>
    <scope>NUCLEOTIDE SEQUENCE [LARGE SCALE GENOMIC DNA]</scope>
    <source>
        <strain evidence="5 6">CBS 166.37</strain>
    </source>
</reference>
<evidence type="ECO:0000313" key="6">
    <source>
        <dbReference type="Proteomes" id="UP000308652"/>
    </source>
</evidence>
<accession>A0A5C3LVF1</accession>
<evidence type="ECO:0000256" key="2">
    <source>
        <dbReference type="ARBA" id="ARBA00023239"/>
    </source>
</evidence>
<gene>
    <name evidence="5" type="ORF">BDQ12DRAFT_686809</name>
</gene>